<name>A0A5P9Q7M4_9MICO</name>
<evidence type="ECO:0000313" key="3">
    <source>
        <dbReference type="Proteomes" id="UP000326702"/>
    </source>
</evidence>
<dbReference type="AlphaFoldDB" id="A0A5P9Q7M4"/>
<protein>
    <recommendedName>
        <fullName evidence="4">Major capsid and protease fusion protein</fullName>
    </recommendedName>
</protein>
<dbReference type="KEGG" id="lxl:KDY119_00770"/>
<accession>A0A5P9Q7M4</accession>
<dbReference type="Proteomes" id="UP000326702">
    <property type="component" value="Chromosome"/>
</dbReference>
<evidence type="ECO:0000313" key="2">
    <source>
        <dbReference type="EMBL" id="QFU97276.1"/>
    </source>
</evidence>
<feature type="region of interest" description="Disordered" evidence="1">
    <location>
        <begin position="146"/>
        <end position="177"/>
    </location>
</feature>
<evidence type="ECO:0008006" key="4">
    <source>
        <dbReference type="Google" id="ProtNLM"/>
    </source>
</evidence>
<dbReference type="RefSeq" id="WP_036953360.1">
    <property type="nucleotide sequence ID" value="NZ_BAABIH010000001.1"/>
</dbReference>
<organism evidence="2 3">
    <name type="scientific">Luteimicrobium xylanilyticum</name>
    <dbReference type="NCBI Taxonomy" id="1133546"/>
    <lineage>
        <taxon>Bacteria</taxon>
        <taxon>Bacillati</taxon>
        <taxon>Actinomycetota</taxon>
        <taxon>Actinomycetes</taxon>
        <taxon>Micrococcales</taxon>
        <taxon>Luteimicrobium</taxon>
    </lineage>
</organism>
<feature type="compositionally biased region" description="Acidic residues" evidence="1">
    <location>
        <begin position="146"/>
        <end position="166"/>
    </location>
</feature>
<evidence type="ECO:0000256" key="1">
    <source>
        <dbReference type="SAM" id="MobiDB-lite"/>
    </source>
</evidence>
<keyword evidence="3" id="KW-1185">Reference proteome</keyword>
<sequence>MQVAGSLLTANVDDRTLTYRLLPYGEQGRTNLGRVIASKGSVQVPDDVADVTLNLEHDFKRPVGRATEIHEDDQGLVATFRVAATTAGNDLLAEAADGLRPAVSVELDNPVIRGGHLKSGMLTAAGAVVRPAFPSAQLVAEDAGDDIEDEPQDTGSADEDAEESAEKEEPVGDTETMAAAAPQGAELGGKTMKASGPEVKDAASLFATLAAAHGTGNRQMLAALDQVIQADAISAQQPAWLGEIWSDRAYRQRYVPLFRRAPLTALKATGWKFTSGKTPQVDTWTGFPTQPNSNEVKTEAVTVSAARIAGAGSLDRAFVDFSTPEFWQGYYRECNNDYARKADAAALAHMLTSGNYTDVVADAVPSDVPVALSYIVDGVAEIIDVAVPDFAVVGKDLWKALAKTREQDRLAYLNTVLGLDPEEGRLEQFAIVPSGDAGLAGKVLVGASEAHTMWQLGGDAPTRVDTVNVSTGGVETGVFGYHAELTASADAFVLVAASGD</sequence>
<proteinExistence type="predicted"/>
<dbReference type="OrthoDB" id="4411595at2"/>
<reference evidence="2 3" key="1">
    <citation type="submission" date="2019-10" db="EMBL/GenBank/DDBJ databases">
        <title>Genome sequence of Luteimicrobium xylanilyticum HY-24.</title>
        <authorList>
            <person name="Kim D.Y."/>
            <person name="Park H.-Y."/>
        </authorList>
    </citation>
    <scope>NUCLEOTIDE SEQUENCE [LARGE SCALE GENOMIC DNA]</scope>
    <source>
        <strain evidence="2 3">HY-24</strain>
    </source>
</reference>
<gene>
    <name evidence="2" type="ORF">KDY119_00770</name>
</gene>
<dbReference type="EMBL" id="CP045529">
    <property type="protein sequence ID" value="QFU97276.1"/>
    <property type="molecule type" value="Genomic_DNA"/>
</dbReference>